<evidence type="ECO:0000256" key="2">
    <source>
        <dbReference type="ARBA" id="ARBA00005215"/>
    </source>
</evidence>
<comment type="subunit">
    <text evidence="9">Homotetramer.</text>
</comment>
<dbReference type="CDD" id="cd00354">
    <property type="entry name" value="FBPase"/>
    <property type="match status" value="1"/>
</dbReference>
<feature type="binding site" evidence="9">
    <location>
        <position position="78"/>
    </location>
    <ligand>
        <name>Mg(2+)</name>
        <dbReference type="ChEBI" id="CHEBI:18420"/>
        <label>1</label>
    </ligand>
</feature>
<dbReference type="Pfam" id="PF18913">
    <property type="entry name" value="FBPase_C"/>
    <property type="match status" value="1"/>
</dbReference>
<comment type="caution">
    <text evidence="9">Lacks conserved residue(s) required for the propagation of feature annotation.</text>
</comment>
<dbReference type="InterPro" id="IPR000146">
    <property type="entry name" value="FBPase_class-1"/>
</dbReference>
<dbReference type="HAMAP" id="MF_01855">
    <property type="entry name" value="FBPase_class1"/>
    <property type="match status" value="1"/>
</dbReference>
<comment type="similarity">
    <text evidence="3 9 10">Belongs to the FBPase class 1 family.</text>
</comment>
<reference evidence="13" key="1">
    <citation type="journal article" date="2014" name="Int. J. Syst. Evol. Microbiol.">
        <title>Complete genome sequence of Corynebacterium casei LMG S-19264T (=DSM 44701T), isolated from a smear-ripened cheese.</title>
        <authorList>
            <consortium name="US DOE Joint Genome Institute (JGI-PGF)"/>
            <person name="Walter F."/>
            <person name="Albersmeier A."/>
            <person name="Kalinowski J."/>
            <person name="Ruckert C."/>
        </authorList>
    </citation>
    <scope>NUCLEOTIDE SEQUENCE</scope>
    <source>
        <strain evidence="13">VKM B-2222</strain>
    </source>
</reference>
<evidence type="ECO:0000313" key="14">
    <source>
        <dbReference type="Proteomes" id="UP001143349"/>
    </source>
</evidence>
<dbReference type="InterPro" id="IPR020548">
    <property type="entry name" value="Fructose_bisphosphatase_AS"/>
</dbReference>
<dbReference type="SUPFAM" id="SSF56655">
    <property type="entry name" value="Carbohydrate phosphatase"/>
    <property type="match status" value="1"/>
</dbReference>
<evidence type="ECO:0000256" key="4">
    <source>
        <dbReference type="ARBA" id="ARBA00022490"/>
    </source>
</evidence>
<keyword evidence="5 9" id="KW-0479">Metal-binding</keyword>
<comment type="catalytic activity">
    <reaction evidence="1 9">
        <text>beta-D-fructose 1,6-bisphosphate + H2O = beta-D-fructose 6-phosphate + phosphate</text>
        <dbReference type="Rhea" id="RHEA:11064"/>
        <dbReference type="ChEBI" id="CHEBI:15377"/>
        <dbReference type="ChEBI" id="CHEBI:32966"/>
        <dbReference type="ChEBI" id="CHEBI:43474"/>
        <dbReference type="ChEBI" id="CHEBI:57634"/>
        <dbReference type="EC" id="3.1.3.11"/>
    </reaction>
</comment>
<dbReference type="PANTHER" id="PTHR11556">
    <property type="entry name" value="FRUCTOSE-1,6-BISPHOSPHATASE-RELATED"/>
    <property type="match status" value="1"/>
</dbReference>
<comment type="pathway">
    <text evidence="2">Carbohydrate biosynthesis; Calvin cycle.</text>
</comment>
<dbReference type="Gene3D" id="3.30.540.10">
    <property type="entry name" value="Fructose-1,6-Bisphosphatase, subunit A, domain 1"/>
    <property type="match status" value="1"/>
</dbReference>
<dbReference type="GO" id="GO:0006000">
    <property type="term" value="P:fructose metabolic process"/>
    <property type="evidence" value="ECO:0007669"/>
    <property type="project" value="TreeGrafter"/>
</dbReference>
<evidence type="ECO:0000256" key="10">
    <source>
        <dbReference type="RuleBase" id="RU000508"/>
    </source>
</evidence>
<evidence type="ECO:0000259" key="12">
    <source>
        <dbReference type="Pfam" id="PF18913"/>
    </source>
</evidence>
<dbReference type="GO" id="GO:0030388">
    <property type="term" value="P:fructose 1,6-bisphosphate metabolic process"/>
    <property type="evidence" value="ECO:0007669"/>
    <property type="project" value="TreeGrafter"/>
</dbReference>
<sequence>MTAETIQTDRIPRHLQQAMQAIAGAGAQLAAIIRRGGDLAAAVGTNSDGDRQKALDVIADDLFREALASAGVRWLASEEQEETVALDPQGSLAVAIDPLDGSSNIDTNVSIGTIFSIYPAAETGEASFLRPAREQIGAGYIIYGPRCAMMVSFGEGVQQYVLDPDSGRFLLAEARQELPDCAFEFAINASNYRHWPQPIRAYIDDCLAGRDGPREQNFNMRWIASLVAETHRILIRGGVFLYPSDTRKGYERGRLRLLYECAPIAFLIEQAGGGATDGLAPILDQRIKALHQRTPFIFGSTDKVTRIAVYHDLPEAEVSALFGQRGLFRA</sequence>
<dbReference type="AlphaFoldDB" id="A0AAD3NZF9"/>
<dbReference type="PIRSF" id="PIRSF500210">
    <property type="entry name" value="FBPtase"/>
    <property type="match status" value="1"/>
</dbReference>
<feature type="domain" description="Fructose-1-6-bisphosphatase class 1 C-terminal" evidence="12">
    <location>
        <begin position="183"/>
        <end position="311"/>
    </location>
</feature>
<protein>
    <recommendedName>
        <fullName evidence="9">Fructose-1,6-bisphosphatase class 1</fullName>
        <shortName evidence="9">FBPase class 1</shortName>
        <ecNumber evidence="9">3.1.3.11</ecNumber>
    </recommendedName>
    <alternativeName>
        <fullName evidence="9">D-fructose-1,6-bisphosphate 1-phosphohydrolase class 1</fullName>
    </alternativeName>
</protein>
<evidence type="ECO:0000256" key="3">
    <source>
        <dbReference type="ARBA" id="ARBA00010941"/>
    </source>
</evidence>
<dbReference type="PIRSF" id="PIRSF000904">
    <property type="entry name" value="FBPtase_SBPase"/>
    <property type="match status" value="1"/>
</dbReference>
<reference evidence="13" key="2">
    <citation type="submission" date="2023-01" db="EMBL/GenBank/DDBJ databases">
        <authorList>
            <person name="Sun Q."/>
            <person name="Evtushenko L."/>
        </authorList>
    </citation>
    <scope>NUCLEOTIDE SEQUENCE</scope>
    <source>
        <strain evidence="13">VKM B-2222</strain>
    </source>
</reference>
<keyword evidence="6 9" id="KW-0378">Hydrolase</keyword>
<feature type="binding site" evidence="9">
    <location>
        <position position="97"/>
    </location>
    <ligand>
        <name>Mg(2+)</name>
        <dbReference type="ChEBI" id="CHEBI:18420"/>
        <label>2</label>
    </ligand>
</feature>
<feature type="binding site" evidence="9">
    <location>
        <position position="260"/>
    </location>
    <ligand>
        <name>Mg(2+)</name>
        <dbReference type="ChEBI" id="CHEBI:18420"/>
        <label>2</label>
    </ligand>
</feature>
<feature type="binding site" evidence="9">
    <location>
        <position position="97"/>
    </location>
    <ligand>
        <name>Mg(2+)</name>
        <dbReference type="ChEBI" id="CHEBI:18420"/>
        <label>1</label>
    </ligand>
</feature>
<name>A0AAD3NZF9_9RHOB</name>
<dbReference type="Gene3D" id="3.40.190.80">
    <property type="match status" value="1"/>
</dbReference>
<dbReference type="RefSeq" id="WP_152368208.1">
    <property type="nucleotide sequence ID" value="NZ_BSFH01000027.1"/>
</dbReference>
<evidence type="ECO:0000256" key="7">
    <source>
        <dbReference type="ARBA" id="ARBA00022842"/>
    </source>
</evidence>
<keyword evidence="14" id="KW-1185">Reference proteome</keyword>
<dbReference type="InterPro" id="IPR028343">
    <property type="entry name" value="FBPtase"/>
</dbReference>
<comment type="subcellular location">
    <subcellularLocation>
        <location evidence="9">Cytoplasm</location>
    </subcellularLocation>
</comment>
<dbReference type="PANTHER" id="PTHR11556:SF35">
    <property type="entry name" value="SEDOHEPTULOSE-1,7-BISPHOSPHATASE, CHLOROPLASTIC"/>
    <property type="match status" value="1"/>
</dbReference>
<evidence type="ECO:0000256" key="8">
    <source>
        <dbReference type="ARBA" id="ARBA00023277"/>
    </source>
</evidence>
<dbReference type="InterPro" id="IPR044015">
    <property type="entry name" value="FBPase_C_dom"/>
</dbReference>
<dbReference type="PRINTS" id="PR00115">
    <property type="entry name" value="F16BPHPHTASE"/>
</dbReference>
<accession>A0AAD3NZF9</accession>
<dbReference type="FunFam" id="3.40.190.80:FF:000011">
    <property type="entry name" value="Fructose-1,6-bisphosphatase class 1"/>
    <property type="match status" value="1"/>
</dbReference>
<gene>
    <name evidence="13" type="primary">fbp1</name>
    <name evidence="9" type="synonym">fbp</name>
    <name evidence="13" type="ORF">GCM10017635_18550</name>
</gene>
<feature type="binding site" evidence="9">
    <location>
        <position position="100"/>
    </location>
    <ligand>
        <name>Mg(2+)</name>
        <dbReference type="ChEBI" id="CHEBI:18420"/>
        <label>2</label>
    </ligand>
</feature>
<dbReference type="Proteomes" id="UP001143349">
    <property type="component" value="Unassembled WGS sequence"/>
</dbReference>
<comment type="cofactor">
    <cofactor evidence="9">
        <name>Mg(2+)</name>
        <dbReference type="ChEBI" id="CHEBI:18420"/>
    </cofactor>
    <text evidence="9">Binds 2 magnesium ions per subunit.</text>
</comment>
<dbReference type="EC" id="3.1.3.11" evidence="9"/>
<dbReference type="Pfam" id="PF00316">
    <property type="entry name" value="FBPase"/>
    <property type="match status" value="1"/>
</dbReference>
<comment type="caution">
    <text evidence="13">The sequence shown here is derived from an EMBL/GenBank/DDBJ whole genome shotgun (WGS) entry which is preliminary data.</text>
</comment>
<feature type="domain" description="Fructose-1-6-bisphosphatase class I N-terminal" evidence="11">
    <location>
        <begin position="18"/>
        <end position="172"/>
    </location>
</feature>
<organism evidence="13 14">
    <name type="scientific">Paracoccus kondratievae</name>
    <dbReference type="NCBI Taxonomy" id="135740"/>
    <lineage>
        <taxon>Bacteria</taxon>
        <taxon>Pseudomonadati</taxon>
        <taxon>Pseudomonadota</taxon>
        <taxon>Alphaproteobacteria</taxon>
        <taxon>Rhodobacterales</taxon>
        <taxon>Paracoccaceae</taxon>
        <taxon>Paracoccus</taxon>
    </lineage>
</organism>
<dbReference type="GO" id="GO:0006002">
    <property type="term" value="P:fructose 6-phosphate metabolic process"/>
    <property type="evidence" value="ECO:0007669"/>
    <property type="project" value="TreeGrafter"/>
</dbReference>
<dbReference type="InterPro" id="IPR033391">
    <property type="entry name" value="FBPase_N"/>
</dbReference>
<evidence type="ECO:0000313" key="13">
    <source>
        <dbReference type="EMBL" id="GLK64384.1"/>
    </source>
</evidence>
<dbReference type="NCBIfam" id="NF006780">
    <property type="entry name" value="PRK09293.1-4"/>
    <property type="match status" value="1"/>
</dbReference>
<dbReference type="GO" id="GO:0006094">
    <property type="term" value="P:gluconeogenesis"/>
    <property type="evidence" value="ECO:0007669"/>
    <property type="project" value="UniProtKB-UniRule"/>
</dbReference>
<dbReference type="GO" id="GO:0000287">
    <property type="term" value="F:magnesium ion binding"/>
    <property type="evidence" value="ECO:0007669"/>
    <property type="project" value="UniProtKB-UniRule"/>
</dbReference>
<evidence type="ECO:0000259" key="11">
    <source>
        <dbReference type="Pfam" id="PF00316"/>
    </source>
</evidence>
<evidence type="ECO:0000256" key="9">
    <source>
        <dbReference type="HAMAP-Rule" id="MF_01855"/>
    </source>
</evidence>
<feature type="binding site" evidence="9">
    <location>
        <position position="188"/>
    </location>
    <ligand>
        <name>substrate</name>
    </ligand>
</feature>
<dbReference type="PROSITE" id="PS00124">
    <property type="entry name" value="FBPASE"/>
    <property type="match status" value="1"/>
</dbReference>
<keyword evidence="7 9" id="KW-0460">Magnesium</keyword>
<dbReference type="EMBL" id="BSFH01000027">
    <property type="protein sequence ID" value="GLK64384.1"/>
    <property type="molecule type" value="Genomic_DNA"/>
</dbReference>
<dbReference type="GO" id="GO:0042132">
    <property type="term" value="F:fructose 1,6-bisphosphate 1-phosphatase activity"/>
    <property type="evidence" value="ECO:0007669"/>
    <property type="project" value="UniProtKB-UniRule"/>
</dbReference>
<evidence type="ECO:0000256" key="5">
    <source>
        <dbReference type="ARBA" id="ARBA00022723"/>
    </source>
</evidence>
<dbReference type="NCBIfam" id="NF006779">
    <property type="entry name" value="PRK09293.1-3"/>
    <property type="match status" value="1"/>
</dbReference>
<feature type="binding site" evidence="9">
    <location>
        <position position="99"/>
    </location>
    <ligand>
        <name>Mg(2+)</name>
        <dbReference type="ChEBI" id="CHEBI:18420"/>
        <label>1</label>
    </ligand>
</feature>
<dbReference type="GO" id="GO:0005829">
    <property type="term" value="C:cytosol"/>
    <property type="evidence" value="ECO:0007669"/>
    <property type="project" value="TreeGrafter"/>
</dbReference>
<evidence type="ECO:0000256" key="1">
    <source>
        <dbReference type="ARBA" id="ARBA00001273"/>
    </source>
</evidence>
<feature type="binding site" evidence="9">
    <location>
        <begin position="100"/>
        <end position="103"/>
    </location>
    <ligand>
        <name>substrate</name>
    </ligand>
</feature>
<keyword evidence="8 9" id="KW-0119">Carbohydrate metabolism</keyword>
<dbReference type="GO" id="GO:0005986">
    <property type="term" value="P:sucrose biosynthetic process"/>
    <property type="evidence" value="ECO:0007669"/>
    <property type="project" value="TreeGrafter"/>
</dbReference>
<evidence type="ECO:0000256" key="6">
    <source>
        <dbReference type="ARBA" id="ARBA00022801"/>
    </source>
</evidence>
<proteinExistence type="inferred from homology"/>
<keyword evidence="4 9" id="KW-0963">Cytoplasm</keyword>